<dbReference type="Gene3D" id="3.40.50.300">
    <property type="entry name" value="P-loop containing nucleotide triphosphate hydrolases"/>
    <property type="match status" value="1"/>
</dbReference>
<evidence type="ECO:0000256" key="1">
    <source>
        <dbReference type="SAM" id="MobiDB-lite"/>
    </source>
</evidence>
<dbReference type="STRING" id="1192034.CAP_1641"/>
<dbReference type="eggNOG" id="COG5635">
    <property type="taxonomic scope" value="Bacteria"/>
</dbReference>
<dbReference type="SUPFAM" id="SSF141571">
    <property type="entry name" value="Pentapeptide repeat-like"/>
    <property type="match status" value="1"/>
</dbReference>
<proteinExistence type="predicted"/>
<dbReference type="eggNOG" id="COG1357">
    <property type="taxonomic scope" value="Bacteria"/>
</dbReference>
<feature type="region of interest" description="Disordered" evidence="1">
    <location>
        <begin position="915"/>
        <end position="941"/>
    </location>
</feature>
<gene>
    <name evidence="2" type="ORF">CAP_1641</name>
</gene>
<dbReference type="Gene3D" id="2.160.20.80">
    <property type="entry name" value="E3 ubiquitin-protein ligase SopA"/>
    <property type="match status" value="1"/>
</dbReference>
<dbReference type="EMBL" id="ASRX01000147">
    <property type="protein sequence ID" value="EYF00005.1"/>
    <property type="molecule type" value="Genomic_DNA"/>
</dbReference>
<reference evidence="2 3" key="1">
    <citation type="submission" date="2013-05" db="EMBL/GenBank/DDBJ databases">
        <title>Genome assembly of Chondromyces apiculatus DSM 436.</title>
        <authorList>
            <person name="Sharma G."/>
            <person name="Khatri I."/>
            <person name="Kaur C."/>
            <person name="Mayilraj S."/>
            <person name="Subramanian S."/>
        </authorList>
    </citation>
    <scope>NUCLEOTIDE SEQUENCE [LARGE SCALE GENOMIC DNA]</scope>
    <source>
        <strain evidence="2 3">DSM 436</strain>
    </source>
</reference>
<protein>
    <recommendedName>
        <fullName evidence="4">Pentapeptide repeat family protein</fullName>
    </recommendedName>
</protein>
<comment type="caution">
    <text evidence="2">The sequence shown here is derived from an EMBL/GenBank/DDBJ whole genome shotgun (WGS) entry which is preliminary data.</text>
</comment>
<dbReference type="InterPro" id="IPR001646">
    <property type="entry name" value="5peptide_repeat"/>
</dbReference>
<name>A0A017STT5_9BACT</name>
<evidence type="ECO:0000313" key="3">
    <source>
        <dbReference type="Proteomes" id="UP000019678"/>
    </source>
</evidence>
<dbReference type="AlphaFoldDB" id="A0A017STT5"/>
<keyword evidence="3" id="KW-1185">Reference proteome</keyword>
<dbReference type="PANTHER" id="PTHR14136:SF17">
    <property type="entry name" value="BTB_POZ DOMAIN-CONTAINING PROTEIN KCTD9"/>
    <property type="match status" value="1"/>
</dbReference>
<organism evidence="2 3">
    <name type="scientific">Chondromyces apiculatus DSM 436</name>
    <dbReference type="NCBI Taxonomy" id="1192034"/>
    <lineage>
        <taxon>Bacteria</taxon>
        <taxon>Pseudomonadati</taxon>
        <taxon>Myxococcota</taxon>
        <taxon>Polyangia</taxon>
        <taxon>Polyangiales</taxon>
        <taxon>Polyangiaceae</taxon>
        <taxon>Chondromyces</taxon>
    </lineage>
</organism>
<sequence>MDVNPAAIAEGLKHLGEAFAVGLAVYKVRQEWGLNKDAIEAIGSLLSGTGELLGLVKGKDEAVPSSLLALHTALVTRAFGTAWQQHWFDDARMAPGLEKLSRWRKVFLSSKEREQRGVIQKALDEALGPLAETKPLGEGDAQETFDELSALLETPLGTSAYRRLWEAFLRPRTDDERGPSVCLIDRNAPGAKRAFERQYTLAYAEALASPAGAEVRQRLLAMEGVRSQMLRELLLRGMSTWKRQHVFGGIEAPGVPNMPLEGIYVEPDGIHEEHRGDRESVQRAPIQQLIGELLREHRIVVVRGDFGHGKSLTARSLACGWAAQYLTENATVSPDLVYPVFVKCGQDFTNHEPSLDRTLPRALMNRARDMGIELPLKDCVFAPPDRGERVVYLVDGLDEVAFTAGEVEAFFKDLDESTGERHRAVVFSRKGVIPPSHKLQNIPVVDVAPLRVSAEREGEEEGGQVAAWLKNWNRLSGEPEITVQQLASRGLLDVVTTPIVLFMAALTWNAEGGAAGAPQTRAAIYEQFFEQIARGKCKQDRDRQGEVRHGPVDEASKKLLDSLVARRAVAAPRSADEELGARALAMLWLMGRVAWEGQRRTHRGDELTVHDVTNIVRDELGIRNDSRAEELVRIGVLLVLQADHHGGNDRILFGHKSFREFLVARHWADRLRRIVAVPEGSRGEIERDLLGARLLGDDDGTFEFLTELLKGAGWADAEREALHGWATQCFHNEAPAFRDQYVPLWSTDQRPPLREAALAIGSVCIRERGIVTTRPDVLRTMLAGFWIANERAIVVAPRLSAEAANLSGANLVGANLSRANLVGANLFGANLSGANLDGANLVGANLSRAHLVGANLSRANLSRAHLSRANLSRAHLVGANLSRANLVGANLVGANLVGANLVGARLKDMRHDATTKWSDEFEPPAGASADLVDDSSEPLND</sequence>
<dbReference type="InterPro" id="IPR051082">
    <property type="entry name" value="Pentapeptide-BTB/POZ_domain"/>
</dbReference>
<dbReference type="Proteomes" id="UP000019678">
    <property type="component" value="Unassembled WGS sequence"/>
</dbReference>
<dbReference type="Pfam" id="PF00805">
    <property type="entry name" value="Pentapeptide"/>
    <property type="match status" value="2"/>
</dbReference>
<evidence type="ECO:0008006" key="4">
    <source>
        <dbReference type="Google" id="ProtNLM"/>
    </source>
</evidence>
<accession>A0A017STT5</accession>
<evidence type="ECO:0000313" key="2">
    <source>
        <dbReference type="EMBL" id="EYF00005.1"/>
    </source>
</evidence>
<dbReference type="InterPro" id="IPR027417">
    <property type="entry name" value="P-loop_NTPase"/>
</dbReference>
<feature type="compositionally biased region" description="Acidic residues" evidence="1">
    <location>
        <begin position="931"/>
        <end position="941"/>
    </location>
</feature>
<dbReference type="PANTHER" id="PTHR14136">
    <property type="entry name" value="BTB_POZ DOMAIN-CONTAINING PROTEIN KCTD9"/>
    <property type="match status" value="1"/>
</dbReference>